<dbReference type="PANTHER" id="PTHR38795:SF1">
    <property type="entry name" value="DUF6604 DOMAIN-CONTAINING PROTEIN"/>
    <property type="match status" value="1"/>
</dbReference>
<sequence length="759" mass="83001">MTPTPADGSYGRWHRYKAATDAVLTWLERAAFKASKKAKSKSKLKAPIDTWTTGQIWAAAVAVAEAGVAVPRDVWRRLATSIRLRWQATKCLPRDDGHLHFLTLLRAMQATLTPDRPSPSTAATDDLSNTFEALALDGDDDTIDASMPAFDVAAFVPPAAPTSQETALAQLEADQFRATCFLQDLDELLDEVDAVWAAFQDGTTSLVAATIVTNHVVHVAQSLASTLTLELPYLGSFSTIDVLVSNSDALRSLVLQHGVGLAHAVAVCEFIRRSTVINTNEYGTGLAARFAASEAEAKALAALFTADATAPAPGVAQMRHGSDLCSVHYAYAYTSSMLWLDDDDIALDTSCMRSLAHAFVAQVAPRLRILADKDMFALPPELAAVSPLWSLLKKRSRGGVVDMALVVATHCLLKAMLLVTDASLAFTVTRALKQQYKSTLLRMQRDKAGGINTSMLRSMSGWYVKILGVTSTKLRLFPSEAVRDMWWFNPYMAGQCLLTSSTVFTGLAGHLLLNDVGQGRLVLHLYNALCIHNRILPIVELDMLLDLLARDKHVFPTGIPTAPGQFVAAFELSSGFALNTVTKAMRASPDRALETLRANAAHREKQDRRSNLQKALGRSITRHRDVVGTSFSDLSHAYRYATCMQPLPVRDGGTLPDLRKLWRVADDEWRRFIQLDLMAMSTVLTDVAKDIAAEMMPMLSKVPDLSVDNIIPRLFHSGRLLLSWCDLSSLEHELLRNAASIITASSSKLQDAYIVPRSS</sequence>
<evidence type="ECO:0000313" key="2">
    <source>
        <dbReference type="EMBL" id="EQC27753.1"/>
    </source>
</evidence>
<accession>T0R6R7</accession>
<organism evidence="2 3">
    <name type="scientific">Saprolegnia diclina (strain VS20)</name>
    <dbReference type="NCBI Taxonomy" id="1156394"/>
    <lineage>
        <taxon>Eukaryota</taxon>
        <taxon>Sar</taxon>
        <taxon>Stramenopiles</taxon>
        <taxon>Oomycota</taxon>
        <taxon>Saprolegniomycetes</taxon>
        <taxon>Saprolegniales</taxon>
        <taxon>Saprolegniaceae</taxon>
        <taxon>Saprolegnia</taxon>
    </lineage>
</organism>
<name>T0R6R7_SAPDV</name>
<dbReference type="GeneID" id="19955229"/>
<dbReference type="Pfam" id="PF20253">
    <property type="entry name" value="DUF6604"/>
    <property type="match status" value="1"/>
</dbReference>
<feature type="domain" description="DUF6604" evidence="1">
    <location>
        <begin position="14"/>
        <end position="227"/>
    </location>
</feature>
<dbReference type="OMA" id="HEPLRNA"/>
<dbReference type="RefSeq" id="XP_008618858.1">
    <property type="nucleotide sequence ID" value="XM_008620636.1"/>
</dbReference>
<reference evidence="2 3" key="1">
    <citation type="submission" date="2012-04" db="EMBL/GenBank/DDBJ databases">
        <title>The Genome Sequence of Saprolegnia declina VS20.</title>
        <authorList>
            <consortium name="The Broad Institute Genome Sequencing Platform"/>
            <person name="Russ C."/>
            <person name="Nusbaum C."/>
            <person name="Tyler B."/>
            <person name="van West P."/>
            <person name="Dieguez-Uribeondo J."/>
            <person name="de Bruijn I."/>
            <person name="Tripathy S."/>
            <person name="Jiang R."/>
            <person name="Young S.K."/>
            <person name="Zeng Q."/>
            <person name="Gargeya S."/>
            <person name="Fitzgerald M."/>
            <person name="Haas B."/>
            <person name="Abouelleil A."/>
            <person name="Alvarado L."/>
            <person name="Arachchi H.M."/>
            <person name="Berlin A."/>
            <person name="Chapman S.B."/>
            <person name="Goldberg J."/>
            <person name="Griggs A."/>
            <person name="Gujja S."/>
            <person name="Hansen M."/>
            <person name="Howarth C."/>
            <person name="Imamovic A."/>
            <person name="Larimer J."/>
            <person name="McCowen C."/>
            <person name="Montmayeur A."/>
            <person name="Murphy C."/>
            <person name="Neiman D."/>
            <person name="Pearson M."/>
            <person name="Priest M."/>
            <person name="Roberts A."/>
            <person name="Saif S."/>
            <person name="Shea T."/>
            <person name="Sisk P."/>
            <person name="Sykes S."/>
            <person name="Wortman J."/>
            <person name="Nusbaum C."/>
            <person name="Birren B."/>
        </authorList>
    </citation>
    <scope>NUCLEOTIDE SEQUENCE [LARGE SCALE GENOMIC DNA]</scope>
    <source>
        <strain evidence="2 3">VS20</strain>
    </source>
</reference>
<dbReference type="OrthoDB" id="10345691at2759"/>
<dbReference type="AlphaFoldDB" id="T0R6R7"/>
<evidence type="ECO:0000259" key="1">
    <source>
        <dbReference type="Pfam" id="PF20253"/>
    </source>
</evidence>
<evidence type="ECO:0000313" key="3">
    <source>
        <dbReference type="Proteomes" id="UP000030762"/>
    </source>
</evidence>
<gene>
    <name evidence="2" type="ORF">SDRG_14502</name>
</gene>
<keyword evidence="3" id="KW-1185">Reference proteome</keyword>
<dbReference type="InParanoid" id="T0R6R7"/>
<dbReference type="InterPro" id="IPR046539">
    <property type="entry name" value="DUF6604"/>
</dbReference>
<dbReference type="VEuPathDB" id="FungiDB:SDRG_14502"/>
<dbReference type="Proteomes" id="UP000030762">
    <property type="component" value="Unassembled WGS sequence"/>
</dbReference>
<dbReference type="PANTHER" id="PTHR38795">
    <property type="entry name" value="DUF6604 DOMAIN-CONTAINING PROTEIN"/>
    <property type="match status" value="1"/>
</dbReference>
<protein>
    <recommendedName>
        <fullName evidence="1">DUF6604 domain-containing protein</fullName>
    </recommendedName>
</protein>
<proteinExistence type="predicted"/>
<dbReference type="EMBL" id="JH767203">
    <property type="protein sequence ID" value="EQC27753.1"/>
    <property type="molecule type" value="Genomic_DNA"/>
</dbReference>